<accession>A0A6A7C9R1</accession>
<reference evidence="1" key="1">
    <citation type="journal article" date="2020" name="Stud. Mycol.">
        <title>101 Dothideomycetes genomes: a test case for predicting lifestyles and emergence of pathogens.</title>
        <authorList>
            <person name="Haridas S."/>
            <person name="Albert R."/>
            <person name="Binder M."/>
            <person name="Bloem J."/>
            <person name="Labutti K."/>
            <person name="Salamov A."/>
            <person name="Andreopoulos B."/>
            <person name="Baker S."/>
            <person name="Barry K."/>
            <person name="Bills G."/>
            <person name="Bluhm B."/>
            <person name="Cannon C."/>
            <person name="Castanera R."/>
            <person name="Culley D."/>
            <person name="Daum C."/>
            <person name="Ezra D."/>
            <person name="Gonzalez J."/>
            <person name="Henrissat B."/>
            <person name="Kuo A."/>
            <person name="Liang C."/>
            <person name="Lipzen A."/>
            <person name="Lutzoni F."/>
            <person name="Magnuson J."/>
            <person name="Mondo S."/>
            <person name="Nolan M."/>
            <person name="Ohm R."/>
            <person name="Pangilinan J."/>
            <person name="Park H.-J."/>
            <person name="Ramirez L."/>
            <person name="Alfaro M."/>
            <person name="Sun H."/>
            <person name="Tritt A."/>
            <person name="Yoshinaga Y."/>
            <person name="Zwiers L.-H."/>
            <person name="Turgeon B."/>
            <person name="Goodwin S."/>
            <person name="Spatafora J."/>
            <person name="Crous P."/>
            <person name="Grigoriev I."/>
        </authorList>
    </citation>
    <scope>NUCLEOTIDE SEQUENCE</scope>
    <source>
        <strain evidence="1">CBS 480.64</strain>
    </source>
</reference>
<dbReference type="AlphaFoldDB" id="A0A6A7C9R1"/>
<gene>
    <name evidence="1" type="ORF">K470DRAFT_287214</name>
</gene>
<organism evidence="1 2">
    <name type="scientific">Piedraia hortae CBS 480.64</name>
    <dbReference type="NCBI Taxonomy" id="1314780"/>
    <lineage>
        <taxon>Eukaryota</taxon>
        <taxon>Fungi</taxon>
        <taxon>Dikarya</taxon>
        <taxon>Ascomycota</taxon>
        <taxon>Pezizomycotina</taxon>
        <taxon>Dothideomycetes</taxon>
        <taxon>Dothideomycetidae</taxon>
        <taxon>Capnodiales</taxon>
        <taxon>Piedraiaceae</taxon>
        <taxon>Piedraia</taxon>
    </lineage>
</organism>
<sequence length="170" mass="19243">MAGAANKERVGLRVCYLLWVPRRVSLVLTSFMFQLTLDVYRSIEYTKRRIDHVVANLPRTDKNRIPALREPTQHFGSDDQLAKYKLLGQIPPASQQDLSSEKKHPIFTSDASIKNNFIESMIHQDLKSSSDPNTAASKAELAAHHLQELQPNAASPKVFPRCTRTISCWD</sequence>
<dbReference type="EMBL" id="MU005959">
    <property type="protein sequence ID" value="KAF2863819.1"/>
    <property type="molecule type" value="Genomic_DNA"/>
</dbReference>
<name>A0A6A7C9R1_9PEZI</name>
<dbReference type="Proteomes" id="UP000799421">
    <property type="component" value="Unassembled WGS sequence"/>
</dbReference>
<keyword evidence="2" id="KW-1185">Reference proteome</keyword>
<evidence type="ECO:0000313" key="1">
    <source>
        <dbReference type="EMBL" id="KAF2863819.1"/>
    </source>
</evidence>
<evidence type="ECO:0000313" key="2">
    <source>
        <dbReference type="Proteomes" id="UP000799421"/>
    </source>
</evidence>
<protein>
    <submittedName>
        <fullName evidence="1">Uncharacterized protein</fullName>
    </submittedName>
</protein>
<proteinExistence type="predicted"/>